<evidence type="ECO:0000256" key="1">
    <source>
        <dbReference type="SAM" id="MobiDB-lite"/>
    </source>
</evidence>
<accession>A0A9N9LMX4</accession>
<evidence type="ECO:0000313" key="2">
    <source>
        <dbReference type="EMBL" id="CAG8975491.1"/>
    </source>
</evidence>
<proteinExistence type="predicted"/>
<reference evidence="2" key="1">
    <citation type="submission" date="2021-07" db="EMBL/GenBank/DDBJ databases">
        <authorList>
            <person name="Durling M."/>
        </authorList>
    </citation>
    <scope>NUCLEOTIDE SEQUENCE</scope>
</reference>
<feature type="compositionally biased region" description="Polar residues" evidence="1">
    <location>
        <begin position="229"/>
        <end position="244"/>
    </location>
</feature>
<feature type="compositionally biased region" description="Polar residues" evidence="1">
    <location>
        <begin position="158"/>
        <end position="179"/>
    </location>
</feature>
<dbReference type="EMBL" id="CAJVRM010000139">
    <property type="protein sequence ID" value="CAG8975491.1"/>
    <property type="molecule type" value="Genomic_DNA"/>
</dbReference>
<dbReference type="AlphaFoldDB" id="A0A9N9LMX4"/>
<feature type="region of interest" description="Disordered" evidence="1">
    <location>
        <begin position="27"/>
        <end position="255"/>
    </location>
</feature>
<feature type="region of interest" description="Disordered" evidence="1">
    <location>
        <begin position="304"/>
        <end position="324"/>
    </location>
</feature>
<feature type="compositionally biased region" description="Polar residues" evidence="1">
    <location>
        <begin position="314"/>
        <end position="324"/>
    </location>
</feature>
<protein>
    <submittedName>
        <fullName evidence="2">Uncharacterized protein</fullName>
    </submittedName>
</protein>
<gene>
    <name evidence="2" type="ORF">HYALB_00004810</name>
</gene>
<sequence length="324" mass="36663">MLRGSSQLLESFNAGVSFVSPVSGGSIVYTPSEYGSTPGSARYNSPIHTISPMTPESQPHTPSQIPPQPPTKQEEAREGEERKTPRKRKPFALRSPKTNNYKKYSAYAKEGRLPATPLPGTPEYQRYWHKFSNHNDEENENNGDQTPIQEAAEENSEIPFSQRTPTQRSPHPNSRTSPQHKPLTPHPLHTLKEEETDNPTTPPKSRKPTRMISFTGRDSSRTKDIVNGEVSNRPTTIVSNQNRPSYEGPGTPSPWMNFGTLRSPVKETWNVLRERFSAKEVEMKDRERRVEARRREIEGKGGIWRMGEGVEPQDPNTGNVPIWF</sequence>
<organism evidence="2 3">
    <name type="scientific">Hymenoscyphus albidus</name>
    <dbReference type="NCBI Taxonomy" id="595503"/>
    <lineage>
        <taxon>Eukaryota</taxon>
        <taxon>Fungi</taxon>
        <taxon>Dikarya</taxon>
        <taxon>Ascomycota</taxon>
        <taxon>Pezizomycotina</taxon>
        <taxon>Leotiomycetes</taxon>
        <taxon>Helotiales</taxon>
        <taxon>Helotiaceae</taxon>
        <taxon>Hymenoscyphus</taxon>
    </lineage>
</organism>
<evidence type="ECO:0000313" key="3">
    <source>
        <dbReference type="Proteomes" id="UP000701801"/>
    </source>
</evidence>
<comment type="caution">
    <text evidence="2">The sequence shown here is derived from an EMBL/GenBank/DDBJ whole genome shotgun (WGS) entry which is preliminary data.</text>
</comment>
<feature type="compositionally biased region" description="Polar residues" evidence="1">
    <location>
        <begin position="33"/>
        <end position="56"/>
    </location>
</feature>
<feature type="compositionally biased region" description="Basic and acidic residues" evidence="1">
    <location>
        <begin position="72"/>
        <end position="83"/>
    </location>
</feature>
<name>A0A9N9LMX4_9HELO</name>
<keyword evidence="3" id="KW-1185">Reference proteome</keyword>
<dbReference type="Proteomes" id="UP000701801">
    <property type="component" value="Unassembled WGS sequence"/>
</dbReference>